<dbReference type="RefSeq" id="WP_132923918.1">
    <property type="nucleotide sequence ID" value="NZ_CP075169.1"/>
</dbReference>
<feature type="domain" description="N-acetyltransferase" evidence="1">
    <location>
        <begin position="3"/>
        <end position="144"/>
    </location>
</feature>
<proteinExistence type="predicted"/>
<gene>
    <name evidence="2" type="ORF">EZJ58_3357</name>
</gene>
<comment type="caution">
    <text evidence="2">The sequence shown here is derived from an EMBL/GenBank/DDBJ whole genome shotgun (WGS) entry which is preliminary data.</text>
</comment>
<dbReference type="EMBL" id="SJOI01000001">
    <property type="protein sequence ID" value="TCL05186.1"/>
    <property type="molecule type" value="Genomic_DNA"/>
</dbReference>
<dbReference type="SUPFAM" id="SSF55729">
    <property type="entry name" value="Acyl-CoA N-acyltransferases (Nat)"/>
    <property type="match status" value="1"/>
</dbReference>
<evidence type="ECO:0000313" key="2">
    <source>
        <dbReference type="EMBL" id="TCL05186.1"/>
    </source>
</evidence>
<keyword evidence="3" id="KW-1185">Reference proteome</keyword>
<protein>
    <submittedName>
        <fullName evidence="2">Acetyltransferase (GNAT) family protein</fullName>
    </submittedName>
</protein>
<sequence>MTVFLRTASAKEIHLLYAQLPEFDTRHTLLEIEMRLQNQPHHLLMAEADGRPAGFIAGYALDSMLFCSWLGGVSPEYRRRGYASALWTAQEEWARARGYSKITVKTRNRFKGMLLFLITNHYRLTRVDAQDDEEENLVWLAKSL</sequence>
<dbReference type="InterPro" id="IPR000182">
    <property type="entry name" value="GNAT_dom"/>
</dbReference>
<dbReference type="Proteomes" id="UP000294555">
    <property type="component" value="Unassembled WGS sequence"/>
</dbReference>
<accession>A0A4R1NK89</accession>
<dbReference type="AlphaFoldDB" id="A0A4R1NK89"/>
<evidence type="ECO:0000313" key="3">
    <source>
        <dbReference type="Proteomes" id="UP000294555"/>
    </source>
</evidence>
<dbReference type="PROSITE" id="PS51186">
    <property type="entry name" value="GNAT"/>
    <property type="match status" value="1"/>
</dbReference>
<evidence type="ECO:0000259" key="1">
    <source>
        <dbReference type="PROSITE" id="PS51186"/>
    </source>
</evidence>
<name>A0A4R1NK89_9GAMM</name>
<keyword evidence="2" id="KW-0808">Transferase</keyword>
<dbReference type="CDD" id="cd04301">
    <property type="entry name" value="NAT_SF"/>
    <property type="match status" value="1"/>
</dbReference>
<dbReference type="GO" id="GO:0016747">
    <property type="term" value="F:acyltransferase activity, transferring groups other than amino-acyl groups"/>
    <property type="evidence" value="ECO:0007669"/>
    <property type="project" value="InterPro"/>
</dbReference>
<dbReference type="InterPro" id="IPR016181">
    <property type="entry name" value="Acyl_CoA_acyltransferase"/>
</dbReference>
<dbReference type="Gene3D" id="3.40.630.30">
    <property type="match status" value="1"/>
</dbReference>
<organism evidence="2 3">
    <name type="scientific">Sodalis ligni</name>
    <dbReference type="NCBI Taxonomy" id="2697027"/>
    <lineage>
        <taxon>Bacteria</taxon>
        <taxon>Pseudomonadati</taxon>
        <taxon>Pseudomonadota</taxon>
        <taxon>Gammaproteobacteria</taxon>
        <taxon>Enterobacterales</taxon>
        <taxon>Bruguierivoracaceae</taxon>
        <taxon>Sodalis</taxon>
    </lineage>
</organism>
<reference evidence="2 3" key="1">
    <citation type="submission" date="2019-02" db="EMBL/GenBank/DDBJ databases">
        <title>Investigation of anaerobic lignin degradation for improved lignocellulosic biofuels.</title>
        <authorList>
            <person name="Deangelis K."/>
        </authorList>
    </citation>
    <scope>NUCLEOTIDE SEQUENCE [LARGE SCALE GENOMIC DNA]</scope>
    <source>
        <strain evidence="2 3">159R</strain>
    </source>
</reference>
<dbReference type="OrthoDB" id="9812289at2"/>
<dbReference type="Pfam" id="PF00583">
    <property type="entry name" value="Acetyltransf_1"/>
    <property type="match status" value="1"/>
</dbReference>